<gene>
    <name evidence="1" type="ORF">Xmir_03415</name>
</gene>
<dbReference type="OrthoDB" id="6445788at2"/>
<dbReference type="EMBL" id="NITZ01000021">
    <property type="protein sequence ID" value="PHM47202.1"/>
    <property type="molecule type" value="Genomic_DNA"/>
</dbReference>
<evidence type="ECO:0000313" key="2">
    <source>
        <dbReference type="Proteomes" id="UP000221980"/>
    </source>
</evidence>
<dbReference type="RefSeq" id="WP_099115338.1">
    <property type="nucleotide sequence ID" value="NZ_CAWNQI010000053.1"/>
</dbReference>
<evidence type="ECO:0000313" key="1">
    <source>
        <dbReference type="EMBL" id="PHM47202.1"/>
    </source>
</evidence>
<protein>
    <submittedName>
        <fullName evidence="1">Uncharacterized protein</fullName>
    </submittedName>
</protein>
<dbReference type="Proteomes" id="UP000221980">
    <property type="component" value="Unassembled WGS sequence"/>
</dbReference>
<proteinExistence type="predicted"/>
<organism evidence="1 2">
    <name type="scientific">Xenorhabdus miraniensis</name>
    <dbReference type="NCBI Taxonomy" id="351674"/>
    <lineage>
        <taxon>Bacteria</taxon>
        <taxon>Pseudomonadati</taxon>
        <taxon>Pseudomonadota</taxon>
        <taxon>Gammaproteobacteria</taxon>
        <taxon>Enterobacterales</taxon>
        <taxon>Morganellaceae</taxon>
        <taxon>Xenorhabdus</taxon>
    </lineage>
</organism>
<name>A0A2D0JLL4_9GAMM</name>
<accession>A0A2D0JLL4</accession>
<keyword evidence="2" id="KW-1185">Reference proteome</keyword>
<reference evidence="1 2" key="1">
    <citation type="journal article" date="2017" name="Nat. Microbiol.">
        <title>Natural product diversity associated with the nematode symbionts Photorhabdus and Xenorhabdus.</title>
        <authorList>
            <person name="Tobias N.J."/>
            <person name="Wolff H."/>
            <person name="Djahanschiri B."/>
            <person name="Grundmann F."/>
            <person name="Kronenwerth M."/>
            <person name="Shi Y.M."/>
            <person name="Simonyi S."/>
            <person name="Grun P."/>
            <person name="Shapiro-Ilan D."/>
            <person name="Pidot S.J."/>
            <person name="Stinear T.P."/>
            <person name="Ebersberger I."/>
            <person name="Bode H.B."/>
        </authorList>
    </citation>
    <scope>NUCLEOTIDE SEQUENCE [LARGE SCALE GENOMIC DNA]</scope>
    <source>
        <strain evidence="1 2">DSM 17902</strain>
    </source>
</reference>
<comment type="caution">
    <text evidence="1">The sequence shown here is derived from an EMBL/GenBank/DDBJ whole genome shotgun (WGS) entry which is preliminary data.</text>
</comment>
<dbReference type="AlphaFoldDB" id="A0A2D0JLL4"/>
<sequence>MSFTKFIDKAYISPDKIIRETARLLRTKNTDTEDSSQRLLIRNDGTVLINKENSEVIADFEHNIKALSKDK</sequence>